<dbReference type="InterPro" id="IPR026711">
    <property type="entry name" value="Msl-1"/>
</dbReference>
<dbReference type="AlphaFoldDB" id="A0A9P0KJS4"/>
<sequence>MRCLNNAPDIGLCIEQVNTKMSEDFHDENRKSSLTYFVEQELDSAEEVESGNSNSGEESSDETSVTDHMYHSSDTNIIDVNTASSYSHTLKQQDLTSSAAVTSGGCQTLESEVKFIKEWLILHTDLIQQQNDDILDKDREIYLLRKENEMLRERILCIEKGIPTQFAIPLVPSGNLTGSAPLLNQNYSTNLCSNCNQKPDTEKQNQPIDDQQQAQLETNSETVGIVLDMTQGPCRPCSNNNIANCTKETSRTSIASEGACVLEEKGPAVLVGCDQLTKVGIQETTQAEVTANPQQGEQNSISGCKEVVEEEEEDCEFEKSGSFGDEAKAEVLQEQQLAANTPLQLESVPAAAPSDIASISVGQNQIPTHASYSISISAGESLTAGGANTVATAATTTAFLGGQEPTGTGPHRPHRGSRRLSRGLKMSIRRKRASSGGGGADNHRQGATTVMATPPAAVEPTPLAPDTINHHNNSNTYHQRRYKKRKRRSTKDVQMLTTTEPYFTQAHDVTLGIALPDPDIPHATATLEVPRWRHKIYASLYTMEGTENLDDEVFNKRHLRLENDERRRKRWDVQRIREQRVIEKLKQRQERVSFGYCGGGDGTGTGGGGGSGCCNLDHDHKHQLHSLWPSLDDVRYLEVCERLPVAAFGLPMPRLQPSEFSLPWLTNPSYLQRRPTIQQMARRPQIRRRSAKR</sequence>
<dbReference type="PANTHER" id="PTHR21656:SF2">
    <property type="entry name" value="MALE-SPECIFIC LETHAL 1 HOMOLOG"/>
    <property type="match status" value="1"/>
</dbReference>
<feature type="region of interest" description="Disordered" evidence="1">
    <location>
        <begin position="462"/>
        <end position="492"/>
    </location>
</feature>
<dbReference type="SMART" id="SM01300">
    <property type="entry name" value="PEHE"/>
    <property type="match status" value="1"/>
</dbReference>
<gene>
    <name evidence="3" type="ORF">ACAOBT_LOCUS11585</name>
</gene>
<dbReference type="PANTHER" id="PTHR21656">
    <property type="entry name" value="MALE-SPECIFIC LETHAL-1 PROTEIN"/>
    <property type="match status" value="1"/>
</dbReference>
<dbReference type="PROSITE" id="PS52052">
    <property type="entry name" value="PEHE"/>
    <property type="match status" value="1"/>
</dbReference>
<feature type="region of interest" description="Disordered" evidence="1">
    <location>
        <begin position="400"/>
        <end position="420"/>
    </location>
</feature>
<dbReference type="GO" id="GO:0072487">
    <property type="term" value="C:MSL complex"/>
    <property type="evidence" value="ECO:0007669"/>
    <property type="project" value="InterPro"/>
</dbReference>
<accession>A0A9P0KJS4</accession>
<feature type="compositionally biased region" description="Basic residues" evidence="1">
    <location>
        <begin position="411"/>
        <end position="420"/>
    </location>
</feature>
<name>A0A9P0KJS4_ACAOB</name>
<feature type="compositionally biased region" description="Basic residues" evidence="1">
    <location>
        <begin position="478"/>
        <end position="489"/>
    </location>
</feature>
<dbReference type="Gene3D" id="1.20.5.170">
    <property type="match status" value="1"/>
</dbReference>
<dbReference type="InterPro" id="IPR029332">
    <property type="entry name" value="PEHE_dom"/>
</dbReference>
<comment type="caution">
    <text evidence="3">The sequence shown here is derived from an EMBL/GenBank/DDBJ whole genome shotgun (WGS) entry which is preliminary data.</text>
</comment>
<dbReference type="Gene3D" id="6.10.250.2000">
    <property type="match status" value="1"/>
</dbReference>
<dbReference type="OrthoDB" id="6022555at2759"/>
<dbReference type="Pfam" id="PF15275">
    <property type="entry name" value="PEHE"/>
    <property type="match status" value="1"/>
</dbReference>
<dbReference type="Proteomes" id="UP001152888">
    <property type="component" value="Unassembled WGS sequence"/>
</dbReference>
<keyword evidence="4" id="KW-1185">Reference proteome</keyword>
<feature type="region of interest" description="Disordered" evidence="1">
    <location>
        <begin position="42"/>
        <end position="67"/>
    </location>
</feature>
<evidence type="ECO:0000313" key="3">
    <source>
        <dbReference type="EMBL" id="CAH1975373.1"/>
    </source>
</evidence>
<dbReference type="EMBL" id="CAKOFQ010006835">
    <property type="protein sequence ID" value="CAH1975373.1"/>
    <property type="molecule type" value="Genomic_DNA"/>
</dbReference>
<evidence type="ECO:0000256" key="1">
    <source>
        <dbReference type="SAM" id="MobiDB-lite"/>
    </source>
</evidence>
<protein>
    <recommendedName>
        <fullName evidence="2">PEHE domain-containing protein</fullName>
    </recommendedName>
</protein>
<evidence type="ECO:0000259" key="2">
    <source>
        <dbReference type="PROSITE" id="PS52052"/>
    </source>
</evidence>
<evidence type="ECO:0000313" key="4">
    <source>
        <dbReference type="Proteomes" id="UP001152888"/>
    </source>
</evidence>
<dbReference type="GO" id="GO:0003682">
    <property type="term" value="F:chromatin binding"/>
    <property type="evidence" value="ECO:0007669"/>
    <property type="project" value="TreeGrafter"/>
</dbReference>
<proteinExistence type="predicted"/>
<feature type="domain" description="PEHE" evidence="2">
    <location>
        <begin position="526"/>
        <end position="664"/>
    </location>
</feature>
<organism evidence="3 4">
    <name type="scientific">Acanthoscelides obtectus</name>
    <name type="common">Bean weevil</name>
    <name type="synonym">Bruchus obtectus</name>
    <dbReference type="NCBI Taxonomy" id="200917"/>
    <lineage>
        <taxon>Eukaryota</taxon>
        <taxon>Metazoa</taxon>
        <taxon>Ecdysozoa</taxon>
        <taxon>Arthropoda</taxon>
        <taxon>Hexapoda</taxon>
        <taxon>Insecta</taxon>
        <taxon>Pterygota</taxon>
        <taxon>Neoptera</taxon>
        <taxon>Endopterygota</taxon>
        <taxon>Coleoptera</taxon>
        <taxon>Polyphaga</taxon>
        <taxon>Cucujiformia</taxon>
        <taxon>Chrysomeloidea</taxon>
        <taxon>Chrysomelidae</taxon>
        <taxon>Bruchinae</taxon>
        <taxon>Bruchini</taxon>
        <taxon>Acanthoscelides</taxon>
    </lineage>
</organism>
<reference evidence="3" key="1">
    <citation type="submission" date="2022-03" db="EMBL/GenBank/DDBJ databases">
        <authorList>
            <person name="Sayadi A."/>
        </authorList>
    </citation>
    <scope>NUCLEOTIDE SEQUENCE</scope>
</reference>